<reference evidence="1" key="2">
    <citation type="journal article" date="2015" name="Fish Shellfish Immunol.">
        <title>Early steps in the European eel (Anguilla anguilla)-Vibrio vulnificus interaction in the gills: Role of the RtxA13 toxin.</title>
        <authorList>
            <person name="Callol A."/>
            <person name="Pajuelo D."/>
            <person name="Ebbesson L."/>
            <person name="Teles M."/>
            <person name="MacKenzie S."/>
            <person name="Amaro C."/>
        </authorList>
    </citation>
    <scope>NUCLEOTIDE SEQUENCE</scope>
</reference>
<sequence>MKTYYMEDVEWYNKTIWYHIPFYPSLSMGGGGMNERNSFKHQYICLIKG</sequence>
<evidence type="ECO:0000313" key="1">
    <source>
        <dbReference type="EMBL" id="JAH39176.1"/>
    </source>
</evidence>
<name>A0A0E9SD08_ANGAN</name>
<protein>
    <submittedName>
        <fullName evidence="1">Uncharacterized protein</fullName>
    </submittedName>
</protein>
<dbReference type="AlphaFoldDB" id="A0A0E9SD08"/>
<proteinExistence type="predicted"/>
<dbReference type="EMBL" id="GBXM01069401">
    <property type="protein sequence ID" value="JAH39176.1"/>
    <property type="molecule type" value="Transcribed_RNA"/>
</dbReference>
<reference evidence="1" key="1">
    <citation type="submission" date="2014-11" db="EMBL/GenBank/DDBJ databases">
        <authorList>
            <person name="Amaro Gonzalez C."/>
        </authorList>
    </citation>
    <scope>NUCLEOTIDE SEQUENCE</scope>
</reference>
<organism evidence="1">
    <name type="scientific">Anguilla anguilla</name>
    <name type="common">European freshwater eel</name>
    <name type="synonym">Muraena anguilla</name>
    <dbReference type="NCBI Taxonomy" id="7936"/>
    <lineage>
        <taxon>Eukaryota</taxon>
        <taxon>Metazoa</taxon>
        <taxon>Chordata</taxon>
        <taxon>Craniata</taxon>
        <taxon>Vertebrata</taxon>
        <taxon>Euteleostomi</taxon>
        <taxon>Actinopterygii</taxon>
        <taxon>Neopterygii</taxon>
        <taxon>Teleostei</taxon>
        <taxon>Anguilliformes</taxon>
        <taxon>Anguillidae</taxon>
        <taxon>Anguilla</taxon>
    </lineage>
</organism>
<accession>A0A0E9SD08</accession>